<organism evidence="2 3">
    <name type="scientific">Phaseolus coccineus</name>
    <name type="common">Scarlet runner bean</name>
    <name type="synonym">Phaseolus multiflorus</name>
    <dbReference type="NCBI Taxonomy" id="3886"/>
    <lineage>
        <taxon>Eukaryota</taxon>
        <taxon>Viridiplantae</taxon>
        <taxon>Streptophyta</taxon>
        <taxon>Embryophyta</taxon>
        <taxon>Tracheophyta</taxon>
        <taxon>Spermatophyta</taxon>
        <taxon>Magnoliopsida</taxon>
        <taxon>eudicotyledons</taxon>
        <taxon>Gunneridae</taxon>
        <taxon>Pentapetalae</taxon>
        <taxon>rosids</taxon>
        <taxon>fabids</taxon>
        <taxon>Fabales</taxon>
        <taxon>Fabaceae</taxon>
        <taxon>Papilionoideae</taxon>
        <taxon>50 kb inversion clade</taxon>
        <taxon>NPAAA clade</taxon>
        <taxon>indigoferoid/millettioid clade</taxon>
        <taxon>Phaseoleae</taxon>
        <taxon>Phaseolus</taxon>
    </lineage>
</organism>
<protein>
    <submittedName>
        <fullName evidence="2">Uncharacterized protein</fullName>
    </submittedName>
</protein>
<name>A0AAN9MFY8_PHACN</name>
<feature type="transmembrane region" description="Helical" evidence="1">
    <location>
        <begin position="39"/>
        <end position="61"/>
    </location>
</feature>
<evidence type="ECO:0000313" key="3">
    <source>
        <dbReference type="Proteomes" id="UP001374584"/>
    </source>
</evidence>
<keyword evidence="3" id="KW-1185">Reference proteome</keyword>
<accession>A0AAN9MFY8</accession>
<keyword evidence="1" id="KW-0472">Membrane</keyword>
<reference evidence="2 3" key="1">
    <citation type="submission" date="2024-01" db="EMBL/GenBank/DDBJ databases">
        <title>The genomes of 5 underutilized Papilionoideae crops provide insights into root nodulation and disease resistanc.</title>
        <authorList>
            <person name="Jiang F."/>
        </authorList>
    </citation>
    <scope>NUCLEOTIDE SEQUENCE [LARGE SCALE GENOMIC DNA]</scope>
    <source>
        <strain evidence="2">JINMINGXINNONG_FW02</strain>
        <tissue evidence="2">Leaves</tissue>
    </source>
</reference>
<dbReference type="Proteomes" id="UP001374584">
    <property type="component" value="Unassembled WGS sequence"/>
</dbReference>
<comment type="caution">
    <text evidence="2">The sequence shown here is derived from an EMBL/GenBank/DDBJ whole genome shotgun (WGS) entry which is preliminary data.</text>
</comment>
<keyword evidence="1" id="KW-0812">Transmembrane</keyword>
<evidence type="ECO:0000256" key="1">
    <source>
        <dbReference type="SAM" id="Phobius"/>
    </source>
</evidence>
<dbReference type="EMBL" id="JAYMYR010000007">
    <property type="protein sequence ID" value="KAK7353896.1"/>
    <property type="molecule type" value="Genomic_DNA"/>
</dbReference>
<proteinExistence type="predicted"/>
<evidence type="ECO:0000313" key="2">
    <source>
        <dbReference type="EMBL" id="KAK7353896.1"/>
    </source>
</evidence>
<keyword evidence="1" id="KW-1133">Transmembrane helix</keyword>
<sequence>MKVDTNPHLWSLVIVPEPSALEANSHCFVVVFSWSWTSTLIHCLQFMVVLAIRGCALWLAVKAMGARFAQWRGVVGLTYIEIGYLKPEVVRSCMFQFALDEKPFSHTSPKDKKRKSKAMTTRTFINLNRPKTIFEECIA</sequence>
<gene>
    <name evidence="2" type="ORF">VNO80_19349</name>
</gene>
<dbReference type="AlphaFoldDB" id="A0AAN9MFY8"/>